<accession>W6MLQ2</accession>
<dbReference type="OrthoDB" id="6109at2759"/>
<feature type="domain" description="RSE1/DDB1/CPSF1 first beta-propeller" evidence="6">
    <location>
        <begin position="16"/>
        <end position="411"/>
    </location>
</feature>
<dbReference type="EMBL" id="HG793128">
    <property type="protein sequence ID" value="CDK27431.1"/>
    <property type="molecule type" value="Genomic_DNA"/>
</dbReference>
<dbReference type="Pfam" id="PF10433">
    <property type="entry name" value="Beta-prop_RSE1_1st"/>
    <property type="match status" value="1"/>
</dbReference>
<dbReference type="GO" id="GO:0005634">
    <property type="term" value="C:nucleus"/>
    <property type="evidence" value="ECO:0007669"/>
    <property type="project" value="UniProtKB-SubCell"/>
</dbReference>
<dbReference type="InterPro" id="IPR050358">
    <property type="entry name" value="RSE1/DDB1/CFT1"/>
</dbReference>
<dbReference type="PANTHER" id="PTHR10644">
    <property type="entry name" value="DNA REPAIR/RNA PROCESSING CPSF FAMILY"/>
    <property type="match status" value="1"/>
</dbReference>
<dbReference type="InterPro" id="IPR004871">
    <property type="entry name" value="RSE1/DDB1/CPSF1_C"/>
</dbReference>
<dbReference type="GeneID" id="34520814"/>
<dbReference type="GO" id="GO:0003676">
    <property type="term" value="F:nucleic acid binding"/>
    <property type="evidence" value="ECO:0007669"/>
    <property type="project" value="InterPro"/>
</dbReference>
<evidence type="ECO:0000259" key="5">
    <source>
        <dbReference type="Pfam" id="PF03178"/>
    </source>
</evidence>
<proteinExistence type="predicted"/>
<dbReference type="STRING" id="1382522.W6MLQ2"/>
<reference evidence="8" key="2">
    <citation type="submission" date="2014-02" db="EMBL/GenBank/DDBJ databases">
        <title>Complete DNA sequence of /Kuraishia capsulata/ illustrates novel genomic features among budding yeasts (/Saccharomycotina/).</title>
        <authorList>
            <person name="Morales L."/>
            <person name="Noel B."/>
            <person name="Porcel B."/>
            <person name="Marcet-Houben M."/>
            <person name="Hullo M-F."/>
            <person name="Sacerdot C."/>
            <person name="Tekaia F."/>
            <person name="Leh-Louis V."/>
            <person name="Despons L."/>
            <person name="Khanna V."/>
            <person name="Aury J-M."/>
            <person name="Barbe V."/>
            <person name="Couloux A."/>
            <person name="Labadie K."/>
            <person name="Pelletier E."/>
            <person name="Souciet J-L."/>
            <person name="Boekhout T."/>
            <person name="Gabaldon T."/>
            <person name="Wincker P."/>
            <person name="Dujon B."/>
        </authorList>
    </citation>
    <scope>NUCLEOTIDE SEQUENCE</scope>
    <source>
        <strain evidence="8">CBS 1993</strain>
    </source>
</reference>
<evidence type="ECO:0000256" key="4">
    <source>
        <dbReference type="SAM" id="MobiDB-lite"/>
    </source>
</evidence>
<comment type="subcellular location">
    <subcellularLocation>
        <location evidence="1">Nucleus</location>
    </subcellularLocation>
</comment>
<evidence type="ECO:0000259" key="6">
    <source>
        <dbReference type="Pfam" id="PF10433"/>
    </source>
</evidence>
<dbReference type="InterPro" id="IPR058543">
    <property type="entry name" value="Beta-prop_RSE1/DDB1/CPSF1_2nd"/>
</dbReference>
<dbReference type="GO" id="GO:0006397">
    <property type="term" value="P:mRNA processing"/>
    <property type="evidence" value="ECO:0007669"/>
    <property type="project" value="UniProtKB-KW"/>
</dbReference>
<feature type="domain" description="RSE1/DDB1/CPSF1 second beta-propeller" evidence="7">
    <location>
        <begin position="530"/>
        <end position="673"/>
    </location>
</feature>
<dbReference type="Pfam" id="PF03178">
    <property type="entry name" value="CPSF_A"/>
    <property type="match status" value="1"/>
</dbReference>
<protein>
    <submittedName>
        <fullName evidence="8">Uncharacterized protein</fullName>
    </submittedName>
</protein>
<evidence type="ECO:0000313" key="9">
    <source>
        <dbReference type="Proteomes" id="UP000019384"/>
    </source>
</evidence>
<dbReference type="HOGENOM" id="CLU_002414_2_1_1"/>
<dbReference type="InterPro" id="IPR015943">
    <property type="entry name" value="WD40/YVTN_repeat-like_dom_sf"/>
</dbReference>
<keyword evidence="2" id="KW-0507">mRNA processing</keyword>
<feature type="region of interest" description="Disordered" evidence="4">
    <location>
        <begin position="666"/>
        <end position="702"/>
    </location>
</feature>
<dbReference type="Gene3D" id="2.130.10.10">
    <property type="entry name" value="YVTN repeat-like/Quinoprotein amine dehydrogenase"/>
    <property type="match status" value="2"/>
</dbReference>
<gene>
    <name evidence="8" type="ORF">KUCA_T00003409001</name>
</gene>
<dbReference type="RefSeq" id="XP_022459426.1">
    <property type="nucleotide sequence ID" value="XM_022601822.1"/>
</dbReference>
<feature type="domain" description="RSE1/DDB1/CPSF1 second beta-propeller" evidence="7">
    <location>
        <begin position="713"/>
        <end position="951"/>
    </location>
</feature>
<evidence type="ECO:0000313" key="8">
    <source>
        <dbReference type="EMBL" id="CDK27431.1"/>
    </source>
</evidence>
<evidence type="ECO:0000256" key="3">
    <source>
        <dbReference type="ARBA" id="ARBA00023242"/>
    </source>
</evidence>
<feature type="compositionally biased region" description="Basic and acidic residues" evidence="4">
    <location>
        <begin position="689"/>
        <end position="702"/>
    </location>
</feature>
<sequence length="1389" mass="155655">MEVHHQFVAPSQCSDSLSCYFTNNERPNLIVAKHTVLQVFDILETSHTDDAHVRKLVLVAEYQLSGLITGMAKVRTLEDDKLDYLIIATKFAKISVIKWSFHLNSISTVSLHYYEPQFEALSIDKLSTARFRSDPTGQVACLESNGIFAFLPFEQEMDDDDIDYDGDKKSKEPNGANGTSLFTGKDIAAKKLTGSSFLLDARKLEANISTLVDFTFLHSYREPTVAVLHSSSPVTWAGYLPKIKDNLRLSVLSLDLESKSATTIIEASNLPYDIERAIALPAPLNGTLLIGCNEIIHVNSLGSLRGITVNEFASKCTNLQLKDQSSLNLQLEGAIVAPLVEDKVLLITATGEFYVCVFERMGGASSISLIVKVPQENYAGILLTHPVSATVIEGTKSMFVVCHGGESVLLDWQYGSGSAMSLAKAGVAQITDNEKADIDDDSYLYADDDTLGYDQSMVSNDLLDASKLKFFKSDWLANFGPLSNFTIGKVSTTKKFFGLANPNLDEDCLIGCSGIGKSSSLSIFHPSIQPTIRSTLKFSSINRMWTLNDKHGKSHYLVTSDFSNYKTQIFLINKNYRDFASKDFNTKEITVAISVVSGSSRGHKHECIVQVTSTNVFLYDFKFRKLQTISYDEEITFAQIGDDGYVLITRENGDIDVLEYTERQKEIEEAEPEVEEPAPKRPRRGRKAKNSEPEQEKAEETAPKKVKIEFTYSMEKIELPMLLNNTIIVSGYVTLSRILHKVKIGDQTVERHASKNPTPCFFLVTADNRILVFDKHHRQKIFELNTAEQLTEYLSIDLMMANKEGVPDPFFKQIMVTQLGDQFHKDDYLIILTMGGELFLYKIFFDKDEGVFMLMKMNEQCRMPITGAPDNAYSYGTHIERRLVKVDSKSYSAVFVTGVTPYCIWKSHNSSPRVFQFTAKPALAFGGFSTEKVVEGIMFIDDSKNARICELDTSFDYTNTVPVKQIPIGQTMRNVVYHSLSNTYMISTMEEVPFELKDIEGEKAASLNEEIETPTATSLKGYLKLLSPSNWSVIDQIDLEDNEIAMSVKSLNLDVVRSATMTQFKDRKEIIVAGTGIFETESTFTNGSLKIFDIIDIVPEPGRPEAKNKIKQLFSETRKGATVTVSEVSGRILAVQGQRAFVWNLKNDNNVVPVAFVDTGIWTTETKSFQNLILFGDTQQSVSLVGFEAEPYRIVQLGKDIARVDVLATDFLVHDGNLYILVADANQVLHILQYDPEDPASHQGHRLIRKSVFRNNSSTTNLVAVARSKSLFSASRSLKENLVAEFECIGSNVDGSLYRVTPVSETTYRRLYAVQQQIYDRESHFLGLNPRLNIIGHMENIMDNVNRPVLDFDVLKKFMTLSEERKRAFAKRIGNNVYSEIYRDFIGIS</sequence>
<evidence type="ECO:0000256" key="2">
    <source>
        <dbReference type="ARBA" id="ARBA00022664"/>
    </source>
</evidence>
<evidence type="ECO:0000256" key="1">
    <source>
        <dbReference type="ARBA" id="ARBA00004123"/>
    </source>
</evidence>
<name>W6MLQ2_9ASCO</name>
<evidence type="ECO:0000259" key="7">
    <source>
        <dbReference type="Pfam" id="PF23726"/>
    </source>
</evidence>
<dbReference type="InterPro" id="IPR018846">
    <property type="entry name" value="Beta-prop_RSE1/DDB1/CPSF1_1st"/>
</dbReference>
<dbReference type="Proteomes" id="UP000019384">
    <property type="component" value="Unassembled WGS sequence"/>
</dbReference>
<organism evidence="8 9">
    <name type="scientific">Kuraishia capsulata CBS 1993</name>
    <dbReference type="NCBI Taxonomy" id="1382522"/>
    <lineage>
        <taxon>Eukaryota</taxon>
        <taxon>Fungi</taxon>
        <taxon>Dikarya</taxon>
        <taxon>Ascomycota</taxon>
        <taxon>Saccharomycotina</taxon>
        <taxon>Pichiomycetes</taxon>
        <taxon>Pichiales</taxon>
        <taxon>Pichiaceae</taxon>
        <taxon>Kuraishia</taxon>
    </lineage>
</organism>
<reference evidence="8" key="1">
    <citation type="submission" date="2013-12" db="EMBL/GenBank/DDBJ databases">
        <authorList>
            <person name="Genoscope - CEA"/>
        </authorList>
    </citation>
    <scope>NUCLEOTIDE SEQUENCE</scope>
    <source>
        <strain evidence="8">CBS 1993</strain>
    </source>
</reference>
<keyword evidence="9" id="KW-1185">Reference proteome</keyword>
<feature type="domain" description="RSE1/DDB1/CPSF1 C-terminal" evidence="5">
    <location>
        <begin position="1021"/>
        <end position="1359"/>
    </location>
</feature>
<keyword evidence="3" id="KW-0539">Nucleus</keyword>
<dbReference type="Pfam" id="PF23726">
    <property type="entry name" value="Beta-prop_RSE1_2nd"/>
    <property type="match status" value="2"/>
</dbReference>